<dbReference type="GO" id="GO:0032478">
    <property type="term" value="C:heterotetrameric polyprenyl diphosphate synthase complex"/>
    <property type="evidence" value="ECO:0007669"/>
    <property type="project" value="UniProtKB-ARBA"/>
</dbReference>
<evidence type="ECO:0000256" key="20">
    <source>
        <dbReference type="RuleBase" id="RU004466"/>
    </source>
</evidence>
<comment type="catalytic activity">
    <reaction evidence="11">
        <text>7 isopentenyl diphosphate + (2E,6E)-farnesyl diphosphate = all-trans-decaprenyl diphosphate + 7 diphosphate</text>
        <dbReference type="Rhea" id="RHEA:27802"/>
        <dbReference type="ChEBI" id="CHEBI:33019"/>
        <dbReference type="ChEBI" id="CHEBI:60721"/>
        <dbReference type="ChEBI" id="CHEBI:128769"/>
        <dbReference type="ChEBI" id="CHEBI:175763"/>
        <dbReference type="EC" id="2.5.1.91"/>
    </reaction>
    <physiologicalReaction direction="left-to-right" evidence="11">
        <dbReference type="Rhea" id="RHEA:27803"/>
    </physiologicalReaction>
</comment>
<dbReference type="GO" id="GO:0097269">
    <property type="term" value="F:all-trans-decaprenyl-diphosphate synthase activity"/>
    <property type="evidence" value="ECO:0007669"/>
    <property type="project" value="UniProtKB-EC"/>
</dbReference>
<comment type="subcellular location">
    <subcellularLocation>
        <location evidence="2">Mitochondrion</location>
    </subcellularLocation>
</comment>
<evidence type="ECO:0000256" key="10">
    <source>
        <dbReference type="ARBA" id="ARBA00050825"/>
    </source>
</evidence>
<evidence type="ECO:0000256" key="14">
    <source>
        <dbReference type="ARBA" id="ARBA00066510"/>
    </source>
</evidence>
<evidence type="ECO:0000256" key="9">
    <source>
        <dbReference type="ARBA" id="ARBA00023229"/>
    </source>
</evidence>
<sequence length="404" mass="45416">MSFKQSYALSRFCCVCFADLCVTGRTYQMQLTYNQSISLWTHNLLKRDSSPATYGPSYITCRFKKLSNHRSFSAMPDCETPNPYTLLEDDLKNCYIDIKRELRENTRLDELYRIATYYFDGQGKALRPTVVLLMAGAINFHTNNKGLQFSQRRIAAISEMIHSASLIHDDVIDTADIRRGKPSANALWNPRQVTMAGNFILAVTCMMIARLKNNDITLILSKVVTDLIQGELMQLGTRETENERFAHYLNKSYRKTASLLANSSKAVAVLGQADGKISELAFQYGRDLGIAFQLVDDLLDFVSSSDAMGKPTAADLKLGLATAPVLFASEEFPELNAMIVRRFKESGDVDRAFELVHSSRGIQQTRFLAKKHCDEAARLALSIRESPYQRGLVAVTKMVAKRLK</sequence>
<evidence type="ECO:0000256" key="17">
    <source>
        <dbReference type="ARBA" id="ARBA00083184"/>
    </source>
</evidence>
<name>A0A1B6FW32_9HEMI</name>
<keyword evidence="7" id="KW-0443">Lipid metabolism</keyword>
<dbReference type="SUPFAM" id="SSF48576">
    <property type="entry name" value="Terpenoid synthases"/>
    <property type="match status" value="1"/>
</dbReference>
<dbReference type="PROSITE" id="PS00723">
    <property type="entry name" value="POLYPRENYL_SYNTHASE_1"/>
    <property type="match status" value="1"/>
</dbReference>
<evidence type="ECO:0000256" key="8">
    <source>
        <dbReference type="ARBA" id="ARBA00023128"/>
    </source>
</evidence>
<comment type="subunit">
    <text evidence="13">Heterotetramer composed of 2 PDSS1/DPS1 and 2 PDSS2/DLP1 subunits.</text>
</comment>
<comment type="similarity">
    <text evidence="3 20">Belongs to the FPP/GGPP synthase family.</text>
</comment>
<organism evidence="21">
    <name type="scientific">Cuerna arida</name>
    <dbReference type="NCBI Taxonomy" id="1464854"/>
    <lineage>
        <taxon>Eukaryota</taxon>
        <taxon>Metazoa</taxon>
        <taxon>Ecdysozoa</taxon>
        <taxon>Arthropoda</taxon>
        <taxon>Hexapoda</taxon>
        <taxon>Insecta</taxon>
        <taxon>Pterygota</taxon>
        <taxon>Neoptera</taxon>
        <taxon>Paraneoptera</taxon>
        <taxon>Hemiptera</taxon>
        <taxon>Auchenorrhyncha</taxon>
        <taxon>Membracoidea</taxon>
        <taxon>Cicadellidae</taxon>
        <taxon>Cicadellinae</taxon>
        <taxon>Proconiini</taxon>
        <taxon>Cuerna</taxon>
    </lineage>
</organism>
<evidence type="ECO:0000256" key="4">
    <source>
        <dbReference type="ARBA" id="ARBA00022679"/>
    </source>
</evidence>
<evidence type="ECO:0000256" key="5">
    <source>
        <dbReference type="ARBA" id="ARBA00022723"/>
    </source>
</evidence>
<dbReference type="Pfam" id="PF00348">
    <property type="entry name" value="polyprenyl_synt"/>
    <property type="match status" value="1"/>
</dbReference>
<dbReference type="EC" id="2.5.1.91" evidence="14"/>
<keyword evidence="9" id="KW-0414">Isoprene biosynthesis</keyword>
<dbReference type="AlphaFoldDB" id="A0A1B6FW32"/>
<dbReference type="GO" id="GO:0042811">
    <property type="term" value="P:pheromone biosynthetic process"/>
    <property type="evidence" value="ECO:0007669"/>
    <property type="project" value="UniProtKB-ARBA"/>
</dbReference>
<dbReference type="SFLD" id="SFLDS00005">
    <property type="entry name" value="Isoprenoid_Synthase_Type_I"/>
    <property type="match status" value="1"/>
</dbReference>
<proteinExistence type="inferred from homology"/>
<dbReference type="InterPro" id="IPR008949">
    <property type="entry name" value="Isoprenoid_synthase_dom_sf"/>
</dbReference>
<dbReference type="CDD" id="cd00685">
    <property type="entry name" value="Trans_IPPS_HT"/>
    <property type="match status" value="1"/>
</dbReference>
<keyword evidence="6" id="KW-0460">Magnesium</keyword>
<evidence type="ECO:0000256" key="19">
    <source>
        <dbReference type="ARBA" id="ARBA00084036"/>
    </source>
</evidence>
<comment type="catalytic activity">
    <reaction evidence="10">
        <text>6 isopentenyl diphosphate + (2E,6E)-farnesyl diphosphate = all-trans-nonaprenyl diphosphate + 6 diphosphate</text>
        <dbReference type="Rhea" id="RHEA:55364"/>
        <dbReference type="ChEBI" id="CHEBI:33019"/>
        <dbReference type="ChEBI" id="CHEBI:58391"/>
        <dbReference type="ChEBI" id="CHEBI:128769"/>
        <dbReference type="ChEBI" id="CHEBI:175763"/>
    </reaction>
    <physiologicalReaction direction="left-to-right" evidence="10">
        <dbReference type="Rhea" id="RHEA:55365"/>
    </physiologicalReaction>
</comment>
<protein>
    <recommendedName>
        <fullName evidence="15">All trans-polyprenyl-diphosphate synthase PDSS1</fullName>
        <ecNumber evidence="14">2.5.1.91</ecNumber>
    </recommendedName>
    <alternativeName>
        <fullName evidence="18">All-trans-decaprenyl-diphosphate synthase subunit 1</fullName>
    </alternativeName>
    <alternativeName>
        <fullName evidence="16">Decaprenyl-diphosphate synthase subunit 1</fullName>
    </alternativeName>
    <alternativeName>
        <fullName evidence="17">Solanesyl-diphosphate synthase subunit 1</fullName>
    </alternativeName>
    <alternativeName>
        <fullName evidence="19">Trans-prenyltransferase 1</fullName>
    </alternativeName>
</protein>
<dbReference type="PANTHER" id="PTHR12001">
    <property type="entry name" value="GERANYLGERANYL PYROPHOSPHATE SYNTHASE"/>
    <property type="match status" value="1"/>
</dbReference>
<evidence type="ECO:0000256" key="18">
    <source>
        <dbReference type="ARBA" id="ARBA00083689"/>
    </source>
</evidence>
<evidence type="ECO:0000313" key="21">
    <source>
        <dbReference type="EMBL" id="JAS54253.1"/>
    </source>
</evidence>
<evidence type="ECO:0000256" key="11">
    <source>
        <dbReference type="ARBA" id="ARBA00051100"/>
    </source>
</evidence>
<accession>A0A1B6FW32</accession>
<gene>
    <name evidence="21" type="ORF">g.45189</name>
</gene>
<evidence type="ECO:0000256" key="7">
    <source>
        <dbReference type="ARBA" id="ARBA00023098"/>
    </source>
</evidence>
<evidence type="ECO:0000256" key="13">
    <source>
        <dbReference type="ARBA" id="ARBA00064334"/>
    </source>
</evidence>
<comment type="cofactor">
    <cofactor evidence="1">
        <name>Mg(2+)</name>
        <dbReference type="ChEBI" id="CHEBI:18420"/>
    </cofactor>
</comment>
<evidence type="ECO:0000256" key="1">
    <source>
        <dbReference type="ARBA" id="ARBA00001946"/>
    </source>
</evidence>
<dbReference type="PROSITE" id="PS00444">
    <property type="entry name" value="POLYPRENYL_SYNTHASE_2"/>
    <property type="match status" value="1"/>
</dbReference>
<reference evidence="21" key="1">
    <citation type="submission" date="2015-11" db="EMBL/GenBank/DDBJ databases">
        <title>De novo transcriptome assembly of four potential Pierce s Disease insect vectors from Arizona vineyards.</title>
        <authorList>
            <person name="Tassone E.E."/>
        </authorList>
    </citation>
    <scope>NUCLEOTIDE SEQUENCE</scope>
</reference>
<evidence type="ECO:0000256" key="16">
    <source>
        <dbReference type="ARBA" id="ARBA00080324"/>
    </source>
</evidence>
<comment type="function">
    <text evidence="12">Heterotetrameric enzyme that catalyzes the condensation of farnesyl diphosphate (FPP), which acts as a primer, and isopentenyl diphosphate (IPP) to produce prenyl diphosphates of varying chain lengths and participates in the determination of the side chain of ubiquinone. Supplies nona and decaprenyl diphosphate, the precursors for the side chain of the isoprenoid quinones ubiquinone-9 (Q9)and ubiquinone-10 (Q10) respectively. The enzyme adds isopentenyl diphosphate molecules sequentially to farnesyl diphosphate with trans stereochemistry.</text>
</comment>
<dbReference type="GO" id="GO:0008299">
    <property type="term" value="P:isoprenoid biosynthetic process"/>
    <property type="evidence" value="ECO:0007669"/>
    <property type="project" value="UniProtKB-KW"/>
</dbReference>
<dbReference type="PANTHER" id="PTHR12001:SF69">
    <property type="entry name" value="ALL TRANS-POLYPRENYL-DIPHOSPHATE SYNTHASE PDSS1"/>
    <property type="match status" value="1"/>
</dbReference>
<evidence type="ECO:0000256" key="15">
    <source>
        <dbReference type="ARBA" id="ARBA00073240"/>
    </source>
</evidence>
<evidence type="ECO:0000256" key="3">
    <source>
        <dbReference type="ARBA" id="ARBA00006706"/>
    </source>
</evidence>
<dbReference type="FunFam" id="1.10.600.10:FF:000011">
    <property type="entry name" value="Decaprenyl diphosphate synthase subunit 1"/>
    <property type="match status" value="1"/>
</dbReference>
<keyword evidence="5" id="KW-0479">Metal-binding</keyword>
<keyword evidence="4 20" id="KW-0808">Transferase</keyword>
<evidence type="ECO:0000256" key="6">
    <source>
        <dbReference type="ARBA" id="ARBA00022842"/>
    </source>
</evidence>
<evidence type="ECO:0000256" key="2">
    <source>
        <dbReference type="ARBA" id="ARBA00004173"/>
    </source>
</evidence>
<dbReference type="InterPro" id="IPR033749">
    <property type="entry name" value="Polyprenyl_synt_CS"/>
</dbReference>
<dbReference type="GO" id="GO:0006744">
    <property type="term" value="P:ubiquinone biosynthetic process"/>
    <property type="evidence" value="ECO:0007669"/>
    <property type="project" value="TreeGrafter"/>
</dbReference>
<keyword evidence="8" id="KW-0496">Mitochondrion</keyword>
<evidence type="ECO:0000256" key="12">
    <source>
        <dbReference type="ARBA" id="ARBA00057934"/>
    </source>
</evidence>
<dbReference type="InterPro" id="IPR000092">
    <property type="entry name" value="Polyprenyl_synt"/>
</dbReference>
<dbReference type="GO" id="GO:0046872">
    <property type="term" value="F:metal ion binding"/>
    <property type="evidence" value="ECO:0007669"/>
    <property type="project" value="UniProtKB-KW"/>
</dbReference>
<dbReference type="Gene3D" id="1.10.600.10">
    <property type="entry name" value="Farnesyl Diphosphate Synthase"/>
    <property type="match status" value="1"/>
</dbReference>
<dbReference type="EMBL" id="GECZ01015516">
    <property type="protein sequence ID" value="JAS54253.1"/>
    <property type="molecule type" value="Transcribed_RNA"/>
</dbReference>